<organism evidence="2 3">
    <name type="scientific">Caenorhabditis auriculariae</name>
    <dbReference type="NCBI Taxonomy" id="2777116"/>
    <lineage>
        <taxon>Eukaryota</taxon>
        <taxon>Metazoa</taxon>
        <taxon>Ecdysozoa</taxon>
        <taxon>Nematoda</taxon>
        <taxon>Chromadorea</taxon>
        <taxon>Rhabditida</taxon>
        <taxon>Rhabditina</taxon>
        <taxon>Rhabditomorpha</taxon>
        <taxon>Rhabditoidea</taxon>
        <taxon>Rhabditidae</taxon>
        <taxon>Peloderinae</taxon>
        <taxon>Caenorhabditis</taxon>
    </lineage>
</organism>
<evidence type="ECO:0000313" key="3">
    <source>
        <dbReference type="Proteomes" id="UP000835052"/>
    </source>
</evidence>
<protein>
    <recommendedName>
        <fullName evidence="1">WH1 domain-containing protein</fullName>
    </recommendedName>
</protein>
<dbReference type="EMBL" id="CAJGYM010000096">
    <property type="protein sequence ID" value="CAD6197506.1"/>
    <property type="molecule type" value="Genomic_DNA"/>
</dbReference>
<evidence type="ECO:0000259" key="1">
    <source>
        <dbReference type="PROSITE" id="PS50229"/>
    </source>
</evidence>
<evidence type="ECO:0000313" key="2">
    <source>
        <dbReference type="EMBL" id="CAD6197506.1"/>
    </source>
</evidence>
<dbReference type="InterPro" id="IPR011993">
    <property type="entry name" value="PH-like_dom_sf"/>
</dbReference>
<dbReference type="OrthoDB" id="8963340at2759"/>
<dbReference type="PROSITE" id="PS50229">
    <property type="entry name" value="WH1"/>
    <property type="match status" value="1"/>
</dbReference>
<proteinExistence type="predicted"/>
<gene>
    <name evidence="2" type="ORF">CAUJ_LOCUS13415</name>
</gene>
<dbReference type="Proteomes" id="UP000835052">
    <property type="component" value="Unassembled WGS sequence"/>
</dbReference>
<accession>A0A8S1HLN2</accession>
<feature type="domain" description="WH1" evidence="1">
    <location>
        <begin position="83"/>
        <end position="198"/>
    </location>
</feature>
<dbReference type="SUPFAM" id="SSF50729">
    <property type="entry name" value="PH domain-like"/>
    <property type="match status" value="1"/>
</dbReference>
<reference evidence="2" key="1">
    <citation type="submission" date="2020-10" db="EMBL/GenBank/DDBJ databases">
        <authorList>
            <person name="Kikuchi T."/>
        </authorList>
    </citation>
    <scope>NUCLEOTIDE SEQUENCE</scope>
    <source>
        <strain evidence="2">NKZ352</strain>
    </source>
</reference>
<dbReference type="SMART" id="SM00461">
    <property type="entry name" value="WH1"/>
    <property type="match status" value="1"/>
</dbReference>
<dbReference type="AlphaFoldDB" id="A0A8S1HLN2"/>
<sequence length="208" mass="23464">MEVLFESLAPATSPIIKKLNNFKNYAIARGLKNVFGVPADTSLSYDEWQRARLHSKCPQKNNRPANVGSKELNKQENEMLFSLLAQGSVSLTAAVVQLLIAERGSWRILLTGVASLIKDYQERAYFIRIFDILDEKQLWSFRLYKGFRPVSFSQCQQLLAFDSTDNSSDSGIVYGLNFANIPEACEFKNHLERRHAQERKTGPSGASV</sequence>
<dbReference type="Gene3D" id="2.30.29.30">
    <property type="entry name" value="Pleckstrin-homology domain (PH domain)/Phosphotyrosine-binding domain (PTB)"/>
    <property type="match status" value="1"/>
</dbReference>
<comment type="caution">
    <text evidence="2">The sequence shown here is derived from an EMBL/GenBank/DDBJ whole genome shotgun (WGS) entry which is preliminary data.</text>
</comment>
<dbReference type="Pfam" id="PF00568">
    <property type="entry name" value="WH1"/>
    <property type="match status" value="1"/>
</dbReference>
<dbReference type="InterPro" id="IPR000697">
    <property type="entry name" value="WH1/EVH1_dom"/>
</dbReference>
<keyword evidence="3" id="KW-1185">Reference proteome</keyword>
<name>A0A8S1HLN2_9PELO</name>